<sequence>MILVLQDPSVAASALDKRIAFLQSKNLTQEEIDVALARAGDGSHTENAVAPPPPSQYPYQGQQMTRQPAGYGYGPYQGGPWPQAPPEPPQRDWRDWFIMATVTSGVGYGLYAVAKRYVFPLISPPTPPQLEADKASIDESFNRAFALIEQLTTDTAAIKESESERTEKLDTTLKDVGSVIEDLKAANTRREAESRIIADQVTGLKDMVPKALEGWKANGDAKLEELGQEVQSLKKLLENRVGRPSGAPTPTGRGHPNGNEKSKDNPSAFSSANSGTTTPTAESASGPSAPAPGVTVPKRESTPLRGFERSDRRAIPAWQMAAATEKTDTGAHLRMQKQVHRKLEHKQEKSIVPNPCLRPS</sequence>
<keyword evidence="6 10" id="KW-0576">Peroxisome</keyword>
<keyword evidence="4" id="KW-0811">Translocation</keyword>
<dbReference type="GO" id="GO:0005778">
    <property type="term" value="C:peroxisomal membrane"/>
    <property type="evidence" value="ECO:0007669"/>
    <property type="project" value="UniProtKB-SubCell"/>
</dbReference>
<dbReference type="Proteomes" id="UP000578531">
    <property type="component" value="Unassembled WGS sequence"/>
</dbReference>
<dbReference type="InterPro" id="IPR036388">
    <property type="entry name" value="WH-like_DNA-bd_sf"/>
</dbReference>
<dbReference type="RefSeq" id="XP_037168345.1">
    <property type="nucleotide sequence ID" value="XM_037304852.1"/>
</dbReference>
<dbReference type="AlphaFoldDB" id="A0A8H6G222"/>
<organism evidence="13 14">
    <name type="scientific">Letharia columbiana</name>
    <dbReference type="NCBI Taxonomy" id="112416"/>
    <lineage>
        <taxon>Eukaryota</taxon>
        <taxon>Fungi</taxon>
        <taxon>Dikarya</taxon>
        <taxon>Ascomycota</taxon>
        <taxon>Pezizomycotina</taxon>
        <taxon>Lecanoromycetes</taxon>
        <taxon>OSLEUM clade</taxon>
        <taxon>Lecanoromycetidae</taxon>
        <taxon>Lecanorales</taxon>
        <taxon>Lecanorineae</taxon>
        <taxon>Parmeliaceae</taxon>
        <taxon>Letharia</taxon>
    </lineage>
</organism>
<feature type="region of interest" description="Disordered" evidence="11">
    <location>
        <begin position="238"/>
        <end position="314"/>
    </location>
</feature>
<dbReference type="InterPro" id="IPR025655">
    <property type="entry name" value="PEX14"/>
</dbReference>
<dbReference type="Pfam" id="PF04695">
    <property type="entry name" value="Pex14_N"/>
    <property type="match status" value="1"/>
</dbReference>
<proteinExistence type="inferred from homology"/>
<evidence type="ECO:0000256" key="1">
    <source>
        <dbReference type="ARBA" id="ARBA00005443"/>
    </source>
</evidence>
<evidence type="ECO:0000256" key="2">
    <source>
        <dbReference type="ARBA" id="ARBA00022448"/>
    </source>
</evidence>
<dbReference type="InterPro" id="IPR006785">
    <property type="entry name" value="Pex14_N"/>
</dbReference>
<evidence type="ECO:0000259" key="12">
    <source>
        <dbReference type="Pfam" id="PF04695"/>
    </source>
</evidence>
<dbReference type="PANTHER" id="PTHR23058">
    <property type="entry name" value="PEROXISOMAL MEMBRANE PROTEIN PEX14"/>
    <property type="match status" value="1"/>
</dbReference>
<reference evidence="13 14" key="1">
    <citation type="journal article" date="2020" name="Genomics">
        <title>Complete, high-quality genomes from long-read metagenomic sequencing of two wolf lichen thalli reveals enigmatic genome architecture.</title>
        <authorList>
            <person name="McKenzie S.K."/>
            <person name="Walston R.F."/>
            <person name="Allen J.L."/>
        </authorList>
    </citation>
    <scope>NUCLEOTIDE SEQUENCE [LARGE SCALE GENOMIC DNA]</scope>
    <source>
        <strain evidence="13">WasteWater2</strain>
    </source>
</reference>
<dbReference type="GO" id="GO:0016560">
    <property type="term" value="P:protein import into peroxisome matrix, docking"/>
    <property type="evidence" value="ECO:0007669"/>
    <property type="project" value="UniProtKB-UniRule"/>
</dbReference>
<dbReference type="Gene3D" id="1.10.10.10">
    <property type="entry name" value="Winged helix-like DNA-binding domain superfamily/Winged helix DNA-binding domain"/>
    <property type="match status" value="1"/>
</dbReference>
<evidence type="ECO:0000256" key="7">
    <source>
        <dbReference type="ARBA" id="ARBA00029502"/>
    </source>
</evidence>
<dbReference type="GO" id="GO:1990429">
    <property type="term" value="C:peroxisomal importomer complex"/>
    <property type="evidence" value="ECO:0007669"/>
    <property type="project" value="TreeGrafter"/>
</dbReference>
<dbReference type="GO" id="GO:0005102">
    <property type="term" value="F:signaling receptor binding"/>
    <property type="evidence" value="ECO:0007669"/>
    <property type="project" value="TreeGrafter"/>
</dbReference>
<name>A0A8H6G222_9LECA</name>
<comment type="similarity">
    <text evidence="1 10">Belongs to the peroxin-14 family.</text>
</comment>
<feature type="compositionally biased region" description="Basic and acidic residues" evidence="11">
    <location>
        <begin position="297"/>
        <end position="314"/>
    </location>
</feature>
<dbReference type="GeneID" id="59284592"/>
<keyword evidence="3 10" id="KW-0653">Protein transport</keyword>
<feature type="domain" description="Peroxisome membrane anchor protein Pex14p N-terminal" evidence="12">
    <location>
        <begin position="5"/>
        <end position="38"/>
    </location>
</feature>
<comment type="subcellular location">
    <subcellularLocation>
        <location evidence="9 10">Peroxisome membrane</location>
    </subcellularLocation>
</comment>
<accession>A0A8H6G222</accession>
<evidence type="ECO:0000256" key="4">
    <source>
        <dbReference type="ARBA" id="ARBA00023010"/>
    </source>
</evidence>
<keyword evidence="14" id="KW-1185">Reference proteome</keyword>
<dbReference type="PANTHER" id="PTHR23058:SF0">
    <property type="entry name" value="PEROXISOMAL MEMBRANE PROTEIN PEX14"/>
    <property type="match status" value="1"/>
</dbReference>
<evidence type="ECO:0000256" key="3">
    <source>
        <dbReference type="ARBA" id="ARBA00022927"/>
    </source>
</evidence>
<evidence type="ECO:0000256" key="5">
    <source>
        <dbReference type="ARBA" id="ARBA00023136"/>
    </source>
</evidence>
<keyword evidence="5 10" id="KW-0472">Membrane</keyword>
<protein>
    <recommendedName>
        <fullName evidence="7 10">Peroxisomal membrane protein PEX14</fullName>
    </recommendedName>
    <alternativeName>
        <fullName evidence="8 10">Peroxin-14</fullName>
    </alternativeName>
</protein>
<evidence type="ECO:0000256" key="6">
    <source>
        <dbReference type="ARBA" id="ARBA00023140"/>
    </source>
</evidence>
<keyword evidence="2 10" id="KW-0813">Transport</keyword>
<evidence type="ECO:0000256" key="9">
    <source>
        <dbReference type="ARBA" id="ARBA00046271"/>
    </source>
</evidence>
<evidence type="ECO:0000256" key="10">
    <source>
        <dbReference type="RuleBase" id="RU367032"/>
    </source>
</evidence>
<feature type="compositionally biased region" description="Low complexity" evidence="11">
    <location>
        <begin position="274"/>
        <end position="293"/>
    </location>
</feature>
<comment type="function">
    <text evidence="10">Component of the PEX13-PEX14 docking complex, a translocon channel that specifically mediates the import of peroxisomal cargo proteins bound to PEX5 receptor. The PEX13-PEX14 docking complex forms a large import pore which can be opened to a diameter of about 9 nm. Mechanistically, PEX5 receptor along with cargo proteins associates with the PEX14 subunit of the PEX13-PEX14 docking complex in the cytosol, leading to the insertion of the receptor into the organelle membrane with the concomitant translocation of the cargo into the peroxisome matrix.</text>
</comment>
<evidence type="ECO:0000313" key="13">
    <source>
        <dbReference type="EMBL" id="KAF6239049.1"/>
    </source>
</evidence>
<dbReference type="EMBL" id="JACCJC010000007">
    <property type="protein sequence ID" value="KAF6239049.1"/>
    <property type="molecule type" value="Genomic_DNA"/>
</dbReference>
<comment type="caution">
    <text evidence="13">The sequence shown here is derived from an EMBL/GenBank/DDBJ whole genome shotgun (WGS) entry which is preliminary data.</text>
</comment>
<feature type="region of interest" description="Disordered" evidence="11">
    <location>
        <begin position="341"/>
        <end position="360"/>
    </location>
</feature>
<evidence type="ECO:0000256" key="11">
    <source>
        <dbReference type="SAM" id="MobiDB-lite"/>
    </source>
</evidence>
<gene>
    <name evidence="13" type="ORF">HO173_002921</name>
</gene>
<evidence type="ECO:0000313" key="14">
    <source>
        <dbReference type="Proteomes" id="UP000578531"/>
    </source>
</evidence>
<evidence type="ECO:0000256" key="8">
    <source>
        <dbReference type="ARBA" id="ARBA00029691"/>
    </source>
</evidence>
<feature type="region of interest" description="Disordered" evidence="11">
    <location>
        <begin position="43"/>
        <end position="62"/>
    </location>
</feature>
<dbReference type="OrthoDB" id="5549158at2759"/>